<dbReference type="InParanoid" id="A0A1Y1Y8J7"/>
<accession>A0A1Y1Y8J7</accession>
<evidence type="ECO:0000313" key="3">
    <source>
        <dbReference type="Proteomes" id="UP000193498"/>
    </source>
</evidence>
<comment type="caution">
    <text evidence="2">The sequence shown here is derived from an EMBL/GenBank/DDBJ whole genome shotgun (WGS) entry which is preliminary data.</text>
</comment>
<dbReference type="AlphaFoldDB" id="A0A1Y1Y8J7"/>
<evidence type="ECO:0000313" key="2">
    <source>
        <dbReference type="EMBL" id="ORX94340.1"/>
    </source>
</evidence>
<sequence>MVLLFVLGILVYGGRYGERFGTAYFDCSGLPGFPQLEYSGLTGDILEDDNAGKLDEFADLLQTRYNSIMELAERYSCPPAQTIAYVCGQNDLCGGVGDRIQGVISTFYLALLTDSLFHIEWSKPLPLQEFIVPNRTGIDWIGAGSIQALGSKVPVLDYGYPDSLQVIEDANSINFVKSWSRYEHINVHSNQAFWVRLTKNNTWGAQAGKNYQLDWLPPNYLYTIEQAKAIYRRSSQSMERQGII</sequence>
<dbReference type="Proteomes" id="UP000193498">
    <property type="component" value="Unassembled WGS sequence"/>
</dbReference>
<protein>
    <recommendedName>
        <fullName evidence="4">SGNH hydrolase</fullName>
    </recommendedName>
</protein>
<keyword evidence="3" id="KW-1185">Reference proteome</keyword>
<evidence type="ECO:0000256" key="1">
    <source>
        <dbReference type="SAM" id="SignalP"/>
    </source>
</evidence>
<name>A0A1Y1Y8J7_9FUNG</name>
<organism evidence="2 3">
    <name type="scientific">Basidiobolus meristosporus CBS 931.73</name>
    <dbReference type="NCBI Taxonomy" id="1314790"/>
    <lineage>
        <taxon>Eukaryota</taxon>
        <taxon>Fungi</taxon>
        <taxon>Fungi incertae sedis</taxon>
        <taxon>Zoopagomycota</taxon>
        <taxon>Entomophthoromycotina</taxon>
        <taxon>Basidiobolomycetes</taxon>
        <taxon>Basidiobolales</taxon>
        <taxon>Basidiobolaceae</taxon>
        <taxon>Basidiobolus</taxon>
    </lineage>
</organism>
<proteinExistence type="predicted"/>
<evidence type="ECO:0008006" key="4">
    <source>
        <dbReference type="Google" id="ProtNLM"/>
    </source>
</evidence>
<gene>
    <name evidence="2" type="ORF">K493DRAFT_315532</name>
</gene>
<reference evidence="2 3" key="1">
    <citation type="submission" date="2016-07" db="EMBL/GenBank/DDBJ databases">
        <title>Pervasive Adenine N6-methylation of Active Genes in Fungi.</title>
        <authorList>
            <consortium name="DOE Joint Genome Institute"/>
            <person name="Mondo S.J."/>
            <person name="Dannebaum R.O."/>
            <person name="Kuo R.C."/>
            <person name="Labutti K."/>
            <person name="Haridas S."/>
            <person name="Kuo A."/>
            <person name="Salamov A."/>
            <person name="Ahrendt S.R."/>
            <person name="Lipzen A."/>
            <person name="Sullivan W."/>
            <person name="Andreopoulos W.B."/>
            <person name="Clum A."/>
            <person name="Lindquist E."/>
            <person name="Daum C."/>
            <person name="Ramamoorthy G.K."/>
            <person name="Gryganskyi A."/>
            <person name="Culley D."/>
            <person name="Magnuson J.K."/>
            <person name="James T.Y."/>
            <person name="O'Malley M.A."/>
            <person name="Stajich J.E."/>
            <person name="Spatafora J.W."/>
            <person name="Visel A."/>
            <person name="Grigoriev I.V."/>
        </authorList>
    </citation>
    <scope>NUCLEOTIDE SEQUENCE [LARGE SCALE GENOMIC DNA]</scope>
    <source>
        <strain evidence="2 3">CBS 931.73</strain>
    </source>
</reference>
<feature type="signal peptide" evidence="1">
    <location>
        <begin position="1"/>
        <end position="17"/>
    </location>
</feature>
<dbReference type="OrthoDB" id="428346at2759"/>
<feature type="chain" id="PRO_5011007310" description="SGNH hydrolase" evidence="1">
    <location>
        <begin position="18"/>
        <end position="244"/>
    </location>
</feature>
<keyword evidence="1" id="KW-0732">Signal</keyword>
<dbReference type="EMBL" id="MCFE01000207">
    <property type="protein sequence ID" value="ORX94340.1"/>
    <property type="molecule type" value="Genomic_DNA"/>
</dbReference>